<proteinExistence type="inferred from homology"/>
<evidence type="ECO:0000256" key="1">
    <source>
        <dbReference type="RuleBase" id="RU000487"/>
    </source>
</evidence>
<dbReference type="OMA" id="ADIGHET"/>
<keyword evidence="3" id="KW-1185">Reference proteome</keyword>
<dbReference type="VEuPathDB" id="MicrosporidiaDB:NBO_407gi001"/>
<dbReference type="OrthoDB" id="5132116at2759"/>
<organism evidence="2 3">
    <name type="scientific">Nosema bombycis (strain CQ1 / CVCC 102059)</name>
    <name type="common">Microsporidian parasite</name>
    <name type="synonym">Pebrine of silkworm</name>
    <dbReference type="NCBI Taxonomy" id="578461"/>
    <lineage>
        <taxon>Eukaryota</taxon>
        <taxon>Fungi</taxon>
        <taxon>Fungi incertae sedis</taxon>
        <taxon>Microsporidia</taxon>
        <taxon>Nosematidae</taxon>
        <taxon>Nosema</taxon>
    </lineage>
</organism>
<dbReference type="HOGENOM" id="CLU_070108_0_0_1"/>
<comment type="similarity">
    <text evidence="1">Belongs to the actin family.</text>
</comment>
<dbReference type="InterPro" id="IPR004000">
    <property type="entry name" value="Actin"/>
</dbReference>
<sequence>MFVANDSSTVVVDIGTETYKIGYSDNGTPTRFGSSANIKNNYTSPVQNSTIVDLSSYLNILKNNIPEDTSYLFVAENTFEPLETRSQILKFVMEENLCNSVLFMKSGLLDAFSYGRHNALVLSINGGSIQICTVVDGIITNRKMVNVGCLSLTKKFVRTPEESTTFMDSEYGRMAKEEFYADFKIFKTSRSREGDSSLEGIFKTSHSELLKALEMVKDVVNLLTEDKKDLLLSNVVIAGSGSCIPFIGFEVEKILNNLFKNYKTRIYLRESRFHTFSGGVVYSNIKTSKLFHISKLDYQEFGLSVLDRKNYAWTM</sequence>
<dbReference type="Proteomes" id="UP000016927">
    <property type="component" value="Unassembled WGS sequence"/>
</dbReference>
<dbReference type="STRING" id="578461.R0KPE5"/>
<evidence type="ECO:0000313" key="2">
    <source>
        <dbReference type="EMBL" id="EOB12571.1"/>
    </source>
</evidence>
<evidence type="ECO:0000313" key="3">
    <source>
        <dbReference type="Proteomes" id="UP000016927"/>
    </source>
</evidence>
<dbReference type="Gene3D" id="3.90.640.10">
    <property type="entry name" value="Actin, Chain A, domain 4"/>
    <property type="match status" value="1"/>
</dbReference>
<dbReference type="Pfam" id="PF00022">
    <property type="entry name" value="Actin"/>
    <property type="match status" value="2"/>
</dbReference>
<dbReference type="EMBL" id="KB909315">
    <property type="protein sequence ID" value="EOB12571.1"/>
    <property type="molecule type" value="Genomic_DNA"/>
</dbReference>
<dbReference type="AlphaFoldDB" id="R0KPE5"/>
<accession>R0KPE5</accession>
<dbReference type="SUPFAM" id="SSF53067">
    <property type="entry name" value="Actin-like ATPase domain"/>
    <property type="match status" value="2"/>
</dbReference>
<dbReference type="SMART" id="SM00268">
    <property type="entry name" value="ACTIN"/>
    <property type="match status" value="1"/>
</dbReference>
<dbReference type="PANTHER" id="PTHR11937">
    <property type="entry name" value="ACTIN"/>
    <property type="match status" value="1"/>
</dbReference>
<reference evidence="2 3" key="1">
    <citation type="journal article" date="2013" name="BMC Genomics">
        <title>Comparative genomics of parasitic silkworm microsporidia reveal an association between genome expansion and host adaptation.</title>
        <authorList>
            <person name="Pan G."/>
            <person name="Xu J."/>
            <person name="Li T."/>
            <person name="Xia Q."/>
            <person name="Liu S.L."/>
            <person name="Zhang G."/>
            <person name="Li S."/>
            <person name="Li C."/>
            <person name="Liu H."/>
            <person name="Yang L."/>
            <person name="Liu T."/>
            <person name="Zhang X."/>
            <person name="Wu Z."/>
            <person name="Fan W."/>
            <person name="Dang X."/>
            <person name="Xiang H."/>
            <person name="Tao M."/>
            <person name="Li Y."/>
            <person name="Hu J."/>
            <person name="Li Z."/>
            <person name="Lin L."/>
            <person name="Luo J."/>
            <person name="Geng L."/>
            <person name="Wang L."/>
            <person name="Long M."/>
            <person name="Wan Y."/>
            <person name="He N."/>
            <person name="Zhang Z."/>
            <person name="Lu C."/>
            <person name="Keeling P.J."/>
            <person name="Wang J."/>
            <person name="Xiang Z."/>
            <person name="Zhou Z."/>
        </authorList>
    </citation>
    <scope>NUCLEOTIDE SEQUENCE [LARGE SCALE GENOMIC DNA]</scope>
    <source>
        <strain evidence="3">CQ1 / CVCC 102059</strain>
    </source>
</reference>
<name>R0KPE5_NOSB1</name>
<protein>
    <submittedName>
        <fullName evidence="2">Actin-like 53kDa protein</fullName>
    </submittedName>
</protein>
<gene>
    <name evidence="2" type="ORF">NBO_407gi001</name>
</gene>
<dbReference type="InterPro" id="IPR043129">
    <property type="entry name" value="ATPase_NBD"/>
</dbReference>
<dbReference type="Gene3D" id="3.30.420.40">
    <property type="match status" value="2"/>
</dbReference>